<evidence type="ECO:0000313" key="2">
    <source>
        <dbReference type="EMBL" id="CAH3027818.1"/>
    </source>
</evidence>
<proteinExistence type="predicted"/>
<name>A0ABN8MDR3_9CNID</name>
<feature type="compositionally biased region" description="Basic residues" evidence="1">
    <location>
        <begin position="111"/>
        <end position="123"/>
    </location>
</feature>
<dbReference type="EMBL" id="CALNXI010000473">
    <property type="protein sequence ID" value="CAH3027818.1"/>
    <property type="molecule type" value="Genomic_DNA"/>
</dbReference>
<evidence type="ECO:0000313" key="3">
    <source>
        <dbReference type="Proteomes" id="UP001159427"/>
    </source>
</evidence>
<keyword evidence="3" id="KW-1185">Reference proteome</keyword>
<gene>
    <name evidence="2" type="ORF">PEVE_00032475</name>
</gene>
<accession>A0ABN8MDR3</accession>
<feature type="compositionally biased region" description="Polar residues" evidence="1">
    <location>
        <begin position="1"/>
        <end position="11"/>
    </location>
</feature>
<comment type="caution">
    <text evidence="2">The sequence shown here is derived from an EMBL/GenBank/DDBJ whole genome shotgun (WGS) entry which is preliminary data.</text>
</comment>
<reference evidence="2 3" key="1">
    <citation type="submission" date="2022-05" db="EMBL/GenBank/DDBJ databases">
        <authorList>
            <consortium name="Genoscope - CEA"/>
            <person name="William W."/>
        </authorList>
    </citation>
    <scope>NUCLEOTIDE SEQUENCE [LARGE SCALE GENOMIC DNA]</scope>
</reference>
<evidence type="ECO:0000256" key="1">
    <source>
        <dbReference type="SAM" id="MobiDB-lite"/>
    </source>
</evidence>
<protein>
    <submittedName>
        <fullName evidence="2">Uncharacterized protein</fullName>
    </submittedName>
</protein>
<feature type="region of interest" description="Disordered" evidence="1">
    <location>
        <begin position="1"/>
        <end position="27"/>
    </location>
</feature>
<feature type="region of interest" description="Disordered" evidence="1">
    <location>
        <begin position="100"/>
        <end position="123"/>
    </location>
</feature>
<organism evidence="2 3">
    <name type="scientific">Porites evermanni</name>
    <dbReference type="NCBI Taxonomy" id="104178"/>
    <lineage>
        <taxon>Eukaryota</taxon>
        <taxon>Metazoa</taxon>
        <taxon>Cnidaria</taxon>
        <taxon>Anthozoa</taxon>
        <taxon>Hexacorallia</taxon>
        <taxon>Scleractinia</taxon>
        <taxon>Fungiina</taxon>
        <taxon>Poritidae</taxon>
        <taxon>Porites</taxon>
    </lineage>
</organism>
<feature type="compositionally biased region" description="Basic and acidic residues" evidence="1">
    <location>
        <begin position="15"/>
        <end position="26"/>
    </location>
</feature>
<dbReference type="Proteomes" id="UP001159427">
    <property type="component" value="Unassembled WGS sequence"/>
</dbReference>
<sequence>MTLTYSTPDSKSLSKKSDNVTAEDGKVNTTLPATSQENREIYVTASSGKAEREVNDIMENRTNKRHEPIWFAFISYRLYCEYQCQLEEELRERLRQEEQFARERAAQPKPWRPKQPRKRKANF</sequence>